<reference evidence="2 3" key="1">
    <citation type="submission" date="2017-04" db="EMBL/GenBank/DDBJ databases">
        <title>Draft genome sequence of Tuber borchii Vittad., a whitish edible truffle.</title>
        <authorList>
            <consortium name="DOE Joint Genome Institute"/>
            <person name="Murat C."/>
            <person name="Kuo A."/>
            <person name="Barry K.W."/>
            <person name="Clum A."/>
            <person name="Dockter R.B."/>
            <person name="Fauchery L."/>
            <person name="Iotti M."/>
            <person name="Kohler A."/>
            <person name="Labutti K."/>
            <person name="Lindquist E.A."/>
            <person name="Lipzen A."/>
            <person name="Ohm R.A."/>
            <person name="Wang M."/>
            <person name="Grigoriev I.V."/>
            <person name="Zambonelli A."/>
            <person name="Martin F.M."/>
        </authorList>
    </citation>
    <scope>NUCLEOTIDE SEQUENCE [LARGE SCALE GENOMIC DNA]</scope>
    <source>
        <strain evidence="2 3">Tbo3840</strain>
    </source>
</reference>
<feature type="region of interest" description="Disordered" evidence="1">
    <location>
        <begin position="65"/>
        <end position="108"/>
    </location>
</feature>
<protein>
    <submittedName>
        <fullName evidence="2">Uncharacterized protein</fullName>
    </submittedName>
</protein>
<organism evidence="2 3">
    <name type="scientific">Tuber borchii</name>
    <name type="common">White truffle</name>
    <dbReference type="NCBI Taxonomy" id="42251"/>
    <lineage>
        <taxon>Eukaryota</taxon>
        <taxon>Fungi</taxon>
        <taxon>Dikarya</taxon>
        <taxon>Ascomycota</taxon>
        <taxon>Pezizomycotina</taxon>
        <taxon>Pezizomycetes</taxon>
        <taxon>Pezizales</taxon>
        <taxon>Tuberaceae</taxon>
        <taxon>Tuber</taxon>
    </lineage>
</organism>
<dbReference type="Proteomes" id="UP000244722">
    <property type="component" value="Unassembled WGS sequence"/>
</dbReference>
<accession>A0A2T6ZFR0</accession>
<dbReference type="AlphaFoldDB" id="A0A2T6ZFR0"/>
<evidence type="ECO:0000313" key="2">
    <source>
        <dbReference type="EMBL" id="PUU74327.1"/>
    </source>
</evidence>
<proteinExistence type="predicted"/>
<comment type="caution">
    <text evidence="2">The sequence shown here is derived from an EMBL/GenBank/DDBJ whole genome shotgun (WGS) entry which is preliminary data.</text>
</comment>
<feature type="compositionally biased region" description="Polar residues" evidence="1">
    <location>
        <begin position="96"/>
        <end position="108"/>
    </location>
</feature>
<keyword evidence="3" id="KW-1185">Reference proteome</keyword>
<gene>
    <name evidence="2" type="ORF">B9Z19DRAFT_1093080</name>
</gene>
<sequence length="108" mass="12071">MVREKAGNRWDICIATNNALENFSDFYSPSETSRNGNKRESINHTSVFSVPPDLLIPRTRLFSTSSSSDMHHLPKNFRSPPAVVQDVPSSCAKYPSPTQCSREVVSRS</sequence>
<dbReference type="EMBL" id="NESQ01000306">
    <property type="protein sequence ID" value="PUU74327.1"/>
    <property type="molecule type" value="Genomic_DNA"/>
</dbReference>
<name>A0A2T6ZFR0_TUBBO</name>
<evidence type="ECO:0000256" key="1">
    <source>
        <dbReference type="SAM" id="MobiDB-lite"/>
    </source>
</evidence>
<evidence type="ECO:0000313" key="3">
    <source>
        <dbReference type="Proteomes" id="UP000244722"/>
    </source>
</evidence>